<name>A0AAD7WSH6_9TELE</name>
<evidence type="ECO:0000313" key="3">
    <source>
        <dbReference type="Proteomes" id="UP001221898"/>
    </source>
</evidence>
<accession>A0AAD7WSH6</accession>
<evidence type="ECO:0000256" key="1">
    <source>
        <dbReference type="SAM" id="MobiDB-lite"/>
    </source>
</evidence>
<keyword evidence="3" id="KW-1185">Reference proteome</keyword>
<evidence type="ECO:0000313" key="2">
    <source>
        <dbReference type="EMBL" id="KAJ8407801.1"/>
    </source>
</evidence>
<reference evidence="2" key="1">
    <citation type="journal article" date="2023" name="Science">
        <title>Genome structures resolve the early diversification of teleost fishes.</title>
        <authorList>
            <person name="Parey E."/>
            <person name="Louis A."/>
            <person name="Montfort J."/>
            <person name="Bouchez O."/>
            <person name="Roques C."/>
            <person name="Iampietro C."/>
            <person name="Lluch J."/>
            <person name="Castinel A."/>
            <person name="Donnadieu C."/>
            <person name="Desvignes T."/>
            <person name="Floi Bucao C."/>
            <person name="Jouanno E."/>
            <person name="Wen M."/>
            <person name="Mejri S."/>
            <person name="Dirks R."/>
            <person name="Jansen H."/>
            <person name="Henkel C."/>
            <person name="Chen W.J."/>
            <person name="Zahm M."/>
            <person name="Cabau C."/>
            <person name="Klopp C."/>
            <person name="Thompson A.W."/>
            <person name="Robinson-Rechavi M."/>
            <person name="Braasch I."/>
            <person name="Lecointre G."/>
            <person name="Bobe J."/>
            <person name="Postlethwait J.H."/>
            <person name="Berthelot C."/>
            <person name="Roest Crollius H."/>
            <person name="Guiguen Y."/>
        </authorList>
    </citation>
    <scope>NUCLEOTIDE SEQUENCE</scope>
    <source>
        <strain evidence="2">NC1722</strain>
    </source>
</reference>
<organism evidence="2 3">
    <name type="scientific">Aldrovandia affinis</name>
    <dbReference type="NCBI Taxonomy" id="143900"/>
    <lineage>
        <taxon>Eukaryota</taxon>
        <taxon>Metazoa</taxon>
        <taxon>Chordata</taxon>
        <taxon>Craniata</taxon>
        <taxon>Vertebrata</taxon>
        <taxon>Euteleostomi</taxon>
        <taxon>Actinopterygii</taxon>
        <taxon>Neopterygii</taxon>
        <taxon>Teleostei</taxon>
        <taxon>Notacanthiformes</taxon>
        <taxon>Halosauridae</taxon>
        <taxon>Aldrovandia</taxon>
    </lineage>
</organism>
<sequence>MKRVKRRWNEEIGEIMQRSFLQTQCYHQKQQLWLCALPTWPPPGLAPGPWSRGASFDAAALSLEPLQDQQAARPGQGGFLREASDERAMTSSHLAREGPDVPRQAMGEEAWDGGRPIPPPRIPWARFPTSAASNTGPMA</sequence>
<gene>
    <name evidence="2" type="ORF">AAFF_G00268450</name>
</gene>
<dbReference type="EMBL" id="JAINUG010000037">
    <property type="protein sequence ID" value="KAJ8407801.1"/>
    <property type="molecule type" value="Genomic_DNA"/>
</dbReference>
<comment type="caution">
    <text evidence="2">The sequence shown here is derived from an EMBL/GenBank/DDBJ whole genome shotgun (WGS) entry which is preliminary data.</text>
</comment>
<feature type="compositionally biased region" description="Basic and acidic residues" evidence="1">
    <location>
        <begin position="82"/>
        <end position="100"/>
    </location>
</feature>
<feature type="compositionally biased region" description="Polar residues" evidence="1">
    <location>
        <begin position="130"/>
        <end position="139"/>
    </location>
</feature>
<feature type="region of interest" description="Disordered" evidence="1">
    <location>
        <begin position="68"/>
        <end position="139"/>
    </location>
</feature>
<dbReference type="AlphaFoldDB" id="A0AAD7WSH6"/>
<dbReference type="Proteomes" id="UP001221898">
    <property type="component" value="Unassembled WGS sequence"/>
</dbReference>
<protein>
    <submittedName>
        <fullName evidence="2">Uncharacterized protein</fullName>
    </submittedName>
</protein>
<proteinExistence type="predicted"/>